<dbReference type="OrthoDB" id="2152896at2759"/>
<dbReference type="EMBL" id="JAEPQZ010000017">
    <property type="protein sequence ID" value="KAG2172269.1"/>
    <property type="molecule type" value="Genomic_DNA"/>
</dbReference>
<evidence type="ECO:0000313" key="3">
    <source>
        <dbReference type="EMBL" id="KAG2172269.1"/>
    </source>
</evidence>
<feature type="domain" description="C2H2-type" evidence="2">
    <location>
        <begin position="163"/>
        <end position="184"/>
    </location>
</feature>
<organism evidence="3 4">
    <name type="scientific">Mortierella isabellina</name>
    <name type="common">Filamentous fungus</name>
    <name type="synonym">Umbelopsis isabellina</name>
    <dbReference type="NCBI Taxonomy" id="91625"/>
    <lineage>
        <taxon>Eukaryota</taxon>
        <taxon>Fungi</taxon>
        <taxon>Fungi incertae sedis</taxon>
        <taxon>Mucoromycota</taxon>
        <taxon>Mucoromycotina</taxon>
        <taxon>Umbelopsidomycetes</taxon>
        <taxon>Umbelopsidales</taxon>
        <taxon>Umbelopsidaceae</taxon>
        <taxon>Umbelopsis</taxon>
    </lineage>
</organism>
<dbReference type="AlphaFoldDB" id="A0A8H7UA92"/>
<feature type="compositionally biased region" description="Polar residues" evidence="1">
    <location>
        <begin position="1"/>
        <end position="12"/>
    </location>
</feature>
<keyword evidence="4" id="KW-1185">Reference proteome</keyword>
<accession>A0A8H7UA92</accession>
<dbReference type="InterPro" id="IPR013087">
    <property type="entry name" value="Znf_C2H2_type"/>
</dbReference>
<sequence length="223" mass="25271">MFTSLLSPSMPSEHNVAEQPQQQSPFPQGQPLPPPTAMFGYPPNYHGPPGNYPPHDGPQYYGKPFYILPPPSGLPMYHPMQQMYAHPPPPPPPSNGPMPSEEPQPVVESNKQTKRKRQTQPPHYEVLELKTNTKGQTKRQKNANRMNDEDHCECDQVGGRMECDACGASYAHPKCLAKHRWDRHMDRWSMVEGMLEMNKQQQVQAMEAAQILVDIASYGMRVM</sequence>
<reference evidence="3" key="1">
    <citation type="submission" date="2020-12" db="EMBL/GenBank/DDBJ databases">
        <title>Metabolic potential, ecology and presence of endohyphal bacteria is reflected in genomic diversity of Mucoromycotina.</title>
        <authorList>
            <person name="Muszewska A."/>
            <person name="Okrasinska A."/>
            <person name="Steczkiewicz K."/>
            <person name="Drgas O."/>
            <person name="Orlowska M."/>
            <person name="Perlinska-Lenart U."/>
            <person name="Aleksandrzak-Piekarczyk T."/>
            <person name="Szatraj K."/>
            <person name="Zielenkiewicz U."/>
            <person name="Pilsyk S."/>
            <person name="Malc E."/>
            <person name="Mieczkowski P."/>
            <person name="Kruszewska J.S."/>
            <person name="Biernat P."/>
            <person name="Pawlowska J."/>
        </authorList>
    </citation>
    <scope>NUCLEOTIDE SEQUENCE</scope>
    <source>
        <strain evidence="3">WA0000067209</strain>
    </source>
</reference>
<evidence type="ECO:0000313" key="4">
    <source>
        <dbReference type="Proteomes" id="UP000654370"/>
    </source>
</evidence>
<proteinExistence type="predicted"/>
<feature type="compositionally biased region" description="Low complexity" evidence="1">
    <location>
        <begin position="40"/>
        <end position="49"/>
    </location>
</feature>
<feature type="compositionally biased region" description="Pro residues" evidence="1">
    <location>
        <begin position="86"/>
        <end position="102"/>
    </location>
</feature>
<gene>
    <name evidence="3" type="ORF">INT43_004810</name>
</gene>
<protein>
    <recommendedName>
        <fullName evidence="2">C2H2-type domain-containing protein</fullName>
    </recommendedName>
</protein>
<name>A0A8H7UA92_MORIS</name>
<dbReference type="Proteomes" id="UP000654370">
    <property type="component" value="Unassembled WGS sequence"/>
</dbReference>
<feature type="region of interest" description="Disordered" evidence="1">
    <location>
        <begin position="1"/>
        <end position="60"/>
    </location>
</feature>
<feature type="region of interest" description="Disordered" evidence="1">
    <location>
        <begin position="78"/>
        <end position="121"/>
    </location>
</feature>
<evidence type="ECO:0000256" key="1">
    <source>
        <dbReference type="SAM" id="MobiDB-lite"/>
    </source>
</evidence>
<comment type="caution">
    <text evidence="3">The sequence shown here is derived from an EMBL/GenBank/DDBJ whole genome shotgun (WGS) entry which is preliminary data.</text>
</comment>
<dbReference type="PROSITE" id="PS00028">
    <property type="entry name" value="ZINC_FINGER_C2H2_1"/>
    <property type="match status" value="1"/>
</dbReference>
<evidence type="ECO:0000259" key="2">
    <source>
        <dbReference type="PROSITE" id="PS00028"/>
    </source>
</evidence>